<evidence type="ECO:0000256" key="2">
    <source>
        <dbReference type="ARBA" id="ARBA00022982"/>
    </source>
</evidence>
<dbReference type="InterPro" id="IPR036249">
    <property type="entry name" value="Thioredoxin-like_sf"/>
</dbReference>
<dbReference type="AlphaFoldDB" id="A0A6V7QSH3"/>
<dbReference type="PANTHER" id="PTHR10438:SF434">
    <property type="entry name" value="THIOREDOXIN H9"/>
    <property type="match status" value="1"/>
</dbReference>
<dbReference type="InterPro" id="IPR017937">
    <property type="entry name" value="Thioredoxin_CS"/>
</dbReference>
<keyword evidence="4" id="KW-0676">Redox-active center</keyword>
<dbReference type="InterPro" id="IPR050620">
    <property type="entry name" value="Thioredoxin_H-type-like"/>
</dbReference>
<dbReference type="FunFam" id="3.40.30.10:FF:000245">
    <property type="entry name" value="Thioredoxin"/>
    <property type="match status" value="1"/>
</dbReference>
<organism evidence="6">
    <name type="scientific">Ananas comosus var. bracteatus</name>
    <name type="common">red pineapple</name>
    <dbReference type="NCBI Taxonomy" id="296719"/>
    <lineage>
        <taxon>Eukaryota</taxon>
        <taxon>Viridiplantae</taxon>
        <taxon>Streptophyta</taxon>
        <taxon>Embryophyta</taxon>
        <taxon>Tracheophyta</taxon>
        <taxon>Spermatophyta</taxon>
        <taxon>Magnoliopsida</taxon>
        <taxon>Liliopsida</taxon>
        <taxon>Poales</taxon>
        <taxon>Bromeliaceae</taxon>
        <taxon>Bromelioideae</taxon>
        <taxon>Ananas</taxon>
    </lineage>
</organism>
<dbReference type="PANTHER" id="PTHR10438">
    <property type="entry name" value="THIOREDOXIN"/>
    <property type="match status" value="1"/>
</dbReference>
<dbReference type="Gene3D" id="3.40.30.10">
    <property type="entry name" value="Glutaredoxin"/>
    <property type="match status" value="1"/>
</dbReference>
<dbReference type="EMBL" id="CAJEUB010000005">
    <property type="protein sequence ID" value="CAD1845821.1"/>
    <property type="molecule type" value="Genomic_DNA"/>
</dbReference>
<evidence type="ECO:0000256" key="3">
    <source>
        <dbReference type="ARBA" id="ARBA00023157"/>
    </source>
</evidence>
<keyword evidence="3" id="KW-1015">Disulfide bond</keyword>
<keyword evidence="1" id="KW-0813">Transport</keyword>
<evidence type="ECO:0000259" key="5">
    <source>
        <dbReference type="PROSITE" id="PS51352"/>
    </source>
</evidence>
<dbReference type="InterPro" id="IPR013766">
    <property type="entry name" value="Thioredoxin_domain"/>
</dbReference>
<dbReference type="PROSITE" id="PS51352">
    <property type="entry name" value="THIOREDOXIN_2"/>
    <property type="match status" value="1"/>
</dbReference>
<dbReference type="CDD" id="cd02947">
    <property type="entry name" value="TRX_family"/>
    <property type="match status" value="1"/>
</dbReference>
<dbReference type="SUPFAM" id="SSF52833">
    <property type="entry name" value="Thioredoxin-like"/>
    <property type="match status" value="1"/>
</dbReference>
<accession>A0A6V7QSH3</accession>
<reference evidence="6" key="1">
    <citation type="submission" date="2020-07" db="EMBL/GenBank/DDBJ databases">
        <authorList>
            <person name="Lin J."/>
        </authorList>
    </citation>
    <scope>NUCLEOTIDE SEQUENCE</scope>
</reference>
<evidence type="ECO:0000256" key="4">
    <source>
        <dbReference type="ARBA" id="ARBA00023284"/>
    </source>
</evidence>
<dbReference type="PROSITE" id="PS00194">
    <property type="entry name" value="THIOREDOXIN_1"/>
    <property type="match status" value="1"/>
</dbReference>
<proteinExistence type="predicted"/>
<name>A0A6V7QSH3_ANACO</name>
<evidence type="ECO:0000256" key="1">
    <source>
        <dbReference type="ARBA" id="ARBA00022448"/>
    </source>
</evidence>
<feature type="domain" description="Thioredoxin" evidence="5">
    <location>
        <begin position="41"/>
        <end position="172"/>
    </location>
</feature>
<dbReference type="Pfam" id="PF00085">
    <property type="entry name" value="Thioredoxin"/>
    <property type="match status" value="1"/>
</dbReference>
<keyword evidence="2" id="KW-0249">Electron transport</keyword>
<evidence type="ECO:0000313" key="6">
    <source>
        <dbReference type="EMBL" id="CAD1845821.1"/>
    </source>
</evidence>
<protein>
    <recommendedName>
        <fullName evidence="5">Thioredoxin domain-containing protein</fullName>
    </recommendedName>
</protein>
<gene>
    <name evidence="6" type="ORF">CB5_LOCUS29032</name>
</gene>
<sequence>MWYDHVISIMQIGKGSNPVIFIGSLESMGNCFGTSSVDCEEKLDYSAGNVHVIADKESWEANIEEASKDGKIVVVNFSASWCAPCRYTAPLYAELSTKYPSLVFLTVDIDDLPELTSSWDVQATPTFFFLKDGKKLEKLVGANKLQLEKKVVYFTDSSTYYSKPPQLENNVS</sequence>